<dbReference type="Proteomes" id="UP000276215">
    <property type="component" value="Unassembled WGS sequence"/>
</dbReference>
<gene>
    <name evidence="1" type="ORF">L873DRAFT_681564</name>
</gene>
<proteinExistence type="predicted"/>
<dbReference type="EMBL" id="ML120595">
    <property type="protein sequence ID" value="RPA89293.1"/>
    <property type="molecule type" value="Genomic_DNA"/>
</dbReference>
<name>A0A3N4ISZ1_9PEZI</name>
<keyword evidence="2" id="KW-1185">Reference proteome</keyword>
<protein>
    <submittedName>
        <fullName evidence="1">Uncharacterized protein</fullName>
    </submittedName>
</protein>
<reference evidence="1 2" key="1">
    <citation type="journal article" date="2018" name="Nat. Ecol. Evol.">
        <title>Pezizomycetes genomes reveal the molecular basis of ectomycorrhizal truffle lifestyle.</title>
        <authorList>
            <person name="Murat C."/>
            <person name="Payen T."/>
            <person name="Noel B."/>
            <person name="Kuo A."/>
            <person name="Morin E."/>
            <person name="Chen J."/>
            <person name="Kohler A."/>
            <person name="Krizsan K."/>
            <person name="Balestrini R."/>
            <person name="Da Silva C."/>
            <person name="Montanini B."/>
            <person name="Hainaut M."/>
            <person name="Levati E."/>
            <person name="Barry K.W."/>
            <person name="Belfiori B."/>
            <person name="Cichocki N."/>
            <person name="Clum A."/>
            <person name="Dockter R.B."/>
            <person name="Fauchery L."/>
            <person name="Guy J."/>
            <person name="Iotti M."/>
            <person name="Le Tacon F."/>
            <person name="Lindquist E.A."/>
            <person name="Lipzen A."/>
            <person name="Malagnac F."/>
            <person name="Mello A."/>
            <person name="Molinier V."/>
            <person name="Miyauchi S."/>
            <person name="Poulain J."/>
            <person name="Riccioni C."/>
            <person name="Rubini A."/>
            <person name="Sitrit Y."/>
            <person name="Splivallo R."/>
            <person name="Traeger S."/>
            <person name="Wang M."/>
            <person name="Zifcakova L."/>
            <person name="Wipf D."/>
            <person name="Zambonelli A."/>
            <person name="Paolocci F."/>
            <person name="Nowrousian M."/>
            <person name="Ottonello S."/>
            <person name="Baldrian P."/>
            <person name="Spatafora J.W."/>
            <person name="Henrissat B."/>
            <person name="Nagy L.G."/>
            <person name="Aury J.M."/>
            <person name="Wincker P."/>
            <person name="Grigoriev I.V."/>
            <person name="Bonfante P."/>
            <person name="Martin F.M."/>
        </authorList>
    </citation>
    <scope>NUCLEOTIDE SEQUENCE [LARGE SCALE GENOMIC DNA]</scope>
    <source>
        <strain evidence="1 2">120613-1</strain>
    </source>
</reference>
<evidence type="ECO:0000313" key="2">
    <source>
        <dbReference type="Proteomes" id="UP000276215"/>
    </source>
</evidence>
<organism evidence="1 2">
    <name type="scientific">Choiromyces venosus 120613-1</name>
    <dbReference type="NCBI Taxonomy" id="1336337"/>
    <lineage>
        <taxon>Eukaryota</taxon>
        <taxon>Fungi</taxon>
        <taxon>Dikarya</taxon>
        <taxon>Ascomycota</taxon>
        <taxon>Pezizomycotina</taxon>
        <taxon>Pezizomycetes</taxon>
        <taxon>Pezizales</taxon>
        <taxon>Tuberaceae</taxon>
        <taxon>Choiromyces</taxon>
    </lineage>
</organism>
<evidence type="ECO:0000313" key="1">
    <source>
        <dbReference type="EMBL" id="RPA89293.1"/>
    </source>
</evidence>
<dbReference type="AlphaFoldDB" id="A0A3N4ISZ1"/>
<accession>A0A3N4ISZ1</accession>
<sequence length="146" mass="16425">MAFSNAAYYGANVIRADQPIQSRVMHSSVRKGDFLLHHVDLAKTSSSRPSNPPLAGAESNCRSLFGTPPTSLYLYFVAYLDCLYSRSSCSRIYVIQINVSHEVPMLSETIRPLKPDSPSSAMHHTGQFHWIFWPSVHGSERRPHCF</sequence>